<dbReference type="Proteomes" id="UP001317742">
    <property type="component" value="Chromosome"/>
</dbReference>
<feature type="signal peptide" evidence="1">
    <location>
        <begin position="1"/>
        <end position="22"/>
    </location>
</feature>
<keyword evidence="1" id="KW-0732">Signal</keyword>
<accession>A0ABM8AYV7</accession>
<protein>
    <submittedName>
        <fullName evidence="2">Uncharacterized protein</fullName>
    </submittedName>
</protein>
<keyword evidence="3" id="KW-1185">Reference proteome</keyword>
<name>A0ABM8AYV7_9BACT</name>
<reference evidence="2 3" key="1">
    <citation type="submission" date="2022-08" db="EMBL/GenBank/DDBJ databases">
        <title>Genome Sequence of the sulphate-reducing bacterium, Pseudodesulfovibrio sp. SYK.</title>
        <authorList>
            <person name="Kondo R."/>
            <person name="Kataoka T."/>
        </authorList>
    </citation>
    <scope>NUCLEOTIDE SEQUENCE [LARGE SCALE GENOMIC DNA]</scope>
    <source>
        <strain evidence="2 3">SYK</strain>
    </source>
</reference>
<organism evidence="2 3">
    <name type="scientific">Pseudodesulfovibrio nedwellii</name>
    <dbReference type="NCBI Taxonomy" id="2973072"/>
    <lineage>
        <taxon>Bacteria</taxon>
        <taxon>Pseudomonadati</taxon>
        <taxon>Thermodesulfobacteriota</taxon>
        <taxon>Desulfovibrionia</taxon>
        <taxon>Desulfovibrionales</taxon>
        <taxon>Desulfovibrionaceae</taxon>
    </lineage>
</organism>
<gene>
    <name evidence="2" type="ORF">SYK_10450</name>
</gene>
<proteinExistence type="predicted"/>
<evidence type="ECO:0000256" key="1">
    <source>
        <dbReference type="SAM" id="SignalP"/>
    </source>
</evidence>
<sequence>MKRLSAIVIVFFVVLTALPVSAFTPDDDELTGSLKKQYGPMRSWEAEMSFPNYSGVNVHVWYARGKWRQEWQAGDTASAVGIGGNVTGACTAGQFALSPLFVWMPPNPLDIWKSWGVAVDMRNYGFCGNQPCFLIGAEPGDDASPAVQLNNEDLTPLLVRYETSAGLTSVEFFNHKTVAGYSVPQKLVVTVGEASLEVTVKWIAVNGADSEELYVKESLSPIPCAEPPAPFDFLRNSFRYPSSQ</sequence>
<evidence type="ECO:0000313" key="2">
    <source>
        <dbReference type="EMBL" id="BDQ36685.1"/>
    </source>
</evidence>
<feature type="chain" id="PRO_5045507643" evidence="1">
    <location>
        <begin position="23"/>
        <end position="244"/>
    </location>
</feature>
<dbReference type="EMBL" id="AP026709">
    <property type="protein sequence ID" value="BDQ36685.1"/>
    <property type="molecule type" value="Genomic_DNA"/>
</dbReference>
<evidence type="ECO:0000313" key="3">
    <source>
        <dbReference type="Proteomes" id="UP001317742"/>
    </source>
</evidence>